<keyword evidence="1" id="KW-0175">Coiled coil</keyword>
<evidence type="ECO:0000256" key="2">
    <source>
        <dbReference type="SAM" id="Phobius"/>
    </source>
</evidence>
<comment type="caution">
    <text evidence="3">The sequence shown here is derived from an EMBL/GenBank/DDBJ whole genome shotgun (WGS) entry which is preliminary data.</text>
</comment>
<evidence type="ECO:0000256" key="1">
    <source>
        <dbReference type="SAM" id="Coils"/>
    </source>
</evidence>
<organism evidence="3 4">
    <name type="scientific">Enterococcus dispar ATCC 51266</name>
    <dbReference type="NCBI Taxonomy" id="1139219"/>
    <lineage>
        <taxon>Bacteria</taxon>
        <taxon>Bacillati</taxon>
        <taxon>Bacillota</taxon>
        <taxon>Bacilli</taxon>
        <taxon>Lactobacillales</taxon>
        <taxon>Enterococcaceae</taxon>
        <taxon>Enterococcus</taxon>
    </lineage>
</organism>
<dbReference type="HOGENOM" id="CLU_142145_0_0_9"/>
<dbReference type="eggNOG" id="ENOG50307T7">
    <property type="taxonomic scope" value="Bacteria"/>
</dbReference>
<keyword evidence="2" id="KW-1133">Transmembrane helix</keyword>
<sequence>MEKLLQKIPALLASKISIFIYLFLFFYLVIFAFITKVVPAVHSLSPDNNVQLILGNYTNVLSAVGASIAAGNGVVVRSRMDKMQRRHEDMHQELTDKIAELHVKLEHLEALRAAENAGDKKDDTKAIAKELQEN</sequence>
<keyword evidence="4" id="KW-1185">Reference proteome</keyword>
<feature type="transmembrane region" description="Helical" evidence="2">
    <location>
        <begin position="54"/>
        <end position="76"/>
    </location>
</feature>
<dbReference type="AlphaFoldDB" id="S1NLB6"/>
<evidence type="ECO:0000313" key="3">
    <source>
        <dbReference type="EMBL" id="EOT40219.1"/>
    </source>
</evidence>
<name>S1NLB6_9ENTE</name>
<gene>
    <name evidence="3" type="ORF">OMK_02071</name>
</gene>
<accession>S1NLB6</accession>
<dbReference type="RefSeq" id="WP_016173210.1">
    <property type="nucleotide sequence ID" value="NZ_ASWK01000001.1"/>
</dbReference>
<feature type="transmembrane region" description="Helical" evidence="2">
    <location>
        <begin position="12"/>
        <end position="34"/>
    </location>
</feature>
<protein>
    <submittedName>
        <fullName evidence="3">Uncharacterized protein</fullName>
    </submittedName>
</protein>
<dbReference type="Proteomes" id="UP000014127">
    <property type="component" value="Unassembled WGS sequence"/>
</dbReference>
<proteinExistence type="predicted"/>
<dbReference type="OrthoDB" id="2193789at2"/>
<evidence type="ECO:0000313" key="4">
    <source>
        <dbReference type="Proteomes" id="UP000014127"/>
    </source>
</evidence>
<dbReference type="EMBL" id="AHYR01000009">
    <property type="protein sequence ID" value="EOT40219.1"/>
    <property type="molecule type" value="Genomic_DNA"/>
</dbReference>
<keyword evidence="2" id="KW-0472">Membrane</keyword>
<reference evidence="3 4" key="1">
    <citation type="submission" date="2013-03" db="EMBL/GenBank/DDBJ databases">
        <title>The Genome Sequence of Enterococcus dispar ATCC_51266 (Illumina only assembly).</title>
        <authorList>
            <consortium name="The Broad Institute Genomics Platform"/>
            <consortium name="The Broad Institute Genome Sequencing Center for Infectious Disease"/>
            <person name="Earl A."/>
            <person name="Russ C."/>
            <person name="Gilmore M."/>
            <person name="Surin D."/>
            <person name="Walker B."/>
            <person name="Young S."/>
            <person name="Zeng Q."/>
            <person name="Gargeya S."/>
            <person name="Fitzgerald M."/>
            <person name="Haas B."/>
            <person name="Abouelleil A."/>
            <person name="Allen A.W."/>
            <person name="Alvarado L."/>
            <person name="Arachchi H.M."/>
            <person name="Berlin A.M."/>
            <person name="Chapman S.B."/>
            <person name="Gainer-Dewar J."/>
            <person name="Goldberg J."/>
            <person name="Griggs A."/>
            <person name="Gujja S."/>
            <person name="Hansen M."/>
            <person name="Howarth C."/>
            <person name="Imamovic A."/>
            <person name="Ireland A."/>
            <person name="Larimer J."/>
            <person name="McCowan C."/>
            <person name="Murphy C."/>
            <person name="Pearson M."/>
            <person name="Poon T.W."/>
            <person name="Priest M."/>
            <person name="Roberts A."/>
            <person name="Saif S."/>
            <person name="Shea T."/>
            <person name="Sisk P."/>
            <person name="Sykes S."/>
            <person name="Wortman J."/>
            <person name="Nusbaum C."/>
            <person name="Birren B."/>
        </authorList>
    </citation>
    <scope>NUCLEOTIDE SEQUENCE [LARGE SCALE GENOMIC DNA]</scope>
    <source>
        <strain evidence="3 4">ATCC 51266</strain>
    </source>
</reference>
<keyword evidence="2" id="KW-0812">Transmembrane</keyword>
<dbReference type="PATRIC" id="fig|1139219.3.peg.2014"/>
<feature type="coiled-coil region" evidence="1">
    <location>
        <begin position="80"/>
        <end position="134"/>
    </location>
</feature>